<evidence type="ECO:0000256" key="2">
    <source>
        <dbReference type="ARBA" id="ARBA00023015"/>
    </source>
</evidence>
<feature type="region of interest" description="Disordered" evidence="6">
    <location>
        <begin position="679"/>
        <end position="705"/>
    </location>
</feature>
<evidence type="ECO:0000313" key="9">
    <source>
        <dbReference type="Proteomes" id="UP000799324"/>
    </source>
</evidence>
<evidence type="ECO:0000256" key="6">
    <source>
        <dbReference type="SAM" id="MobiDB-lite"/>
    </source>
</evidence>
<protein>
    <recommendedName>
        <fullName evidence="7">Zn(2)-C6 fungal-type domain-containing protein</fullName>
    </recommendedName>
</protein>
<dbReference type="GO" id="GO:0005634">
    <property type="term" value="C:nucleus"/>
    <property type="evidence" value="ECO:0007669"/>
    <property type="project" value="TreeGrafter"/>
</dbReference>
<keyword evidence="2" id="KW-0805">Transcription regulation</keyword>
<keyword evidence="1" id="KW-0479">Metal-binding</keyword>
<feature type="domain" description="Zn(2)-C6 fungal-type" evidence="7">
    <location>
        <begin position="30"/>
        <end position="63"/>
    </location>
</feature>
<dbReference type="GO" id="GO:0008270">
    <property type="term" value="F:zinc ion binding"/>
    <property type="evidence" value="ECO:0007669"/>
    <property type="project" value="InterPro"/>
</dbReference>
<dbReference type="GO" id="GO:0006351">
    <property type="term" value="P:DNA-templated transcription"/>
    <property type="evidence" value="ECO:0007669"/>
    <property type="project" value="InterPro"/>
</dbReference>
<dbReference type="CDD" id="cd12148">
    <property type="entry name" value="fungal_TF_MHR"/>
    <property type="match status" value="1"/>
</dbReference>
<dbReference type="PANTHER" id="PTHR47424">
    <property type="entry name" value="REGULATORY PROTEIN GAL4"/>
    <property type="match status" value="1"/>
</dbReference>
<dbReference type="Gene3D" id="4.10.240.10">
    <property type="entry name" value="Zn(2)-C6 fungal-type DNA-binding domain"/>
    <property type="match status" value="1"/>
</dbReference>
<evidence type="ECO:0000256" key="1">
    <source>
        <dbReference type="ARBA" id="ARBA00022723"/>
    </source>
</evidence>
<dbReference type="GO" id="GO:0000978">
    <property type="term" value="F:RNA polymerase II cis-regulatory region sequence-specific DNA binding"/>
    <property type="evidence" value="ECO:0007669"/>
    <property type="project" value="TreeGrafter"/>
</dbReference>
<dbReference type="InterPro" id="IPR001138">
    <property type="entry name" value="Zn2Cys6_DnaBD"/>
</dbReference>
<dbReference type="Proteomes" id="UP000799324">
    <property type="component" value="Unassembled WGS sequence"/>
</dbReference>
<dbReference type="PANTHER" id="PTHR47424:SF3">
    <property type="entry name" value="REGULATORY PROTEIN GAL4"/>
    <property type="match status" value="1"/>
</dbReference>
<dbReference type="SUPFAM" id="SSF57701">
    <property type="entry name" value="Zn2/Cys6 DNA-binding domain"/>
    <property type="match status" value="1"/>
</dbReference>
<feature type="region of interest" description="Disordered" evidence="6">
    <location>
        <begin position="112"/>
        <end position="157"/>
    </location>
</feature>
<dbReference type="AlphaFoldDB" id="A0A6A6TFC7"/>
<evidence type="ECO:0000256" key="5">
    <source>
        <dbReference type="ARBA" id="ARBA00023242"/>
    </source>
</evidence>
<feature type="compositionally biased region" description="Polar residues" evidence="6">
    <location>
        <begin position="127"/>
        <end position="144"/>
    </location>
</feature>
<evidence type="ECO:0000256" key="3">
    <source>
        <dbReference type="ARBA" id="ARBA00023125"/>
    </source>
</evidence>
<name>A0A6A6TFC7_9PLEO</name>
<dbReference type="InterPro" id="IPR007219">
    <property type="entry name" value="XnlR_reg_dom"/>
</dbReference>
<feature type="region of interest" description="Disordered" evidence="6">
    <location>
        <begin position="1"/>
        <end position="22"/>
    </location>
</feature>
<organism evidence="8 9">
    <name type="scientific">Lophiostoma macrostomum CBS 122681</name>
    <dbReference type="NCBI Taxonomy" id="1314788"/>
    <lineage>
        <taxon>Eukaryota</taxon>
        <taxon>Fungi</taxon>
        <taxon>Dikarya</taxon>
        <taxon>Ascomycota</taxon>
        <taxon>Pezizomycotina</taxon>
        <taxon>Dothideomycetes</taxon>
        <taxon>Pleosporomycetidae</taxon>
        <taxon>Pleosporales</taxon>
        <taxon>Lophiostomataceae</taxon>
        <taxon>Lophiostoma</taxon>
    </lineage>
</organism>
<feature type="region of interest" description="Disordered" evidence="6">
    <location>
        <begin position="65"/>
        <end position="99"/>
    </location>
</feature>
<keyword evidence="9" id="KW-1185">Reference proteome</keyword>
<evidence type="ECO:0000256" key="4">
    <source>
        <dbReference type="ARBA" id="ARBA00023163"/>
    </source>
</evidence>
<reference evidence="8" key="1">
    <citation type="journal article" date="2020" name="Stud. Mycol.">
        <title>101 Dothideomycetes genomes: a test case for predicting lifestyles and emergence of pathogens.</title>
        <authorList>
            <person name="Haridas S."/>
            <person name="Albert R."/>
            <person name="Binder M."/>
            <person name="Bloem J."/>
            <person name="Labutti K."/>
            <person name="Salamov A."/>
            <person name="Andreopoulos B."/>
            <person name="Baker S."/>
            <person name="Barry K."/>
            <person name="Bills G."/>
            <person name="Bluhm B."/>
            <person name="Cannon C."/>
            <person name="Castanera R."/>
            <person name="Culley D."/>
            <person name="Daum C."/>
            <person name="Ezra D."/>
            <person name="Gonzalez J."/>
            <person name="Henrissat B."/>
            <person name="Kuo A."/>
            <person name="Liang C."/>
            <person name="Lipzen A."/>
            <person name="Lutzoni F."/>
            <person name="Magnuson J."/>
            <person name="Mondo S."/>
            <person name="Nolan M."/>
            <person name="Ohm R."/>
            <person name="Pangilinan J."/>
            <person name="Park H.-J."/>
            <person name="Ramirez L."/>
            <person name="Alfaro M."/>
            <person name="Sun H."/>
            <person name="Tritt A."/>
            <person name="Yoshinaga Y."/>
            <person name="Zwiers L.-H."/>
            <person name="Turgeon B."/>
            <person name="Goodwin S."/>
            <person name="Spatafora J."/>
            <person name="Crous P."/>
            <person name="Grigoriev I."/>
        </authorList>
    </citation>
    <scope>NUCLEOTIDE SEQUENCE</scope>
    <source>
        <strain evidence="8">CBS 122681</strain>
    </source>
</reference>
<sequence>MPTPNFHQHLHVPAGPASAPRPKRVKIDVACGTCRMRKVKCDGARPACGSCSRKLDLRETCSYSQNTHIPRPQRPTDAAPNHPSDIPSFSPAEEPPQVLDGSHLSRRRLASFSGPGYQRISPRQDPGTGSSITSQSPAETLNSRSTKDHATNSRSAAISNSISSSIIDSMTAVPDEGTRTREFFGSSSAGSFTAQIKRALDARLAQTGSAPADHPSLSSTSATNAIPKEAPAAVDYVLPARRQADHLMALYWKYVDPLYPFLHKPKWDRSYEAIFAGSVTDIEEHVFVATLNTIFALSVRLSESLTPEQRDEASSQFFQRAQELLPLNIWNTGTVEQVQYLLLISQYSQSTDYPQRTWMVVGSAVRMAQGLGLHLPDASADRSNADERELLRRIWHGCVLMDRVVAVTHGRPAMIPSHVARRVPLPLIDRISNDETHSTLLGNTPDHASLFVKSVELYEIMYRTILAVYYSDGGPLPKCVSNPHNRELSGEDEDLAIGIQLDGALRKWQRSLPEHLKLQTAEMRSEIAHRQAVILHIRFLHARILLLRPFLTRFCLAHSTESTDHYDSLQARIIQQSASLCVDTAKSLISVLQEYQTQDETVGLLPVWWYRVYYAYTAATVLIAANLRPEVFPASVLGIAWSRSMAVLKAHEKFGYSARRCVAALHMLSSKLLLHEHGTGTGSGTSTRAGTARANEQHSLDQPTFTEHDPNLLLQPVDEFPFAFEDFEQLQVADFDIDANSMAWFNDMHAAWGLLNER</sequence>
<dbReference type="InterPro" id="IPR036864">
    <property type="entry name" value="Zn2-C6_fun-type_DNA-bd_sf"/>
</dbReference>
<dbReference type="Pfam" id="PF04082">
    <property type="entry name" value="Fungal_trans"/>
    <property type="match status" value="1"/>
</dbReference>
<dbReference type="Pfam" id="PF00172">
    <property type="entry name" value="Zn_clus"/>
    <property type="match status" value="1"/>
</dbReference>
<evidence type="ECO:0000259" key="7">
    <source>
        <dbReference type="PROSITE" id="PS50048"/>
    </source>
</evidence>
<feature type="compositionally biased region" description="Low complexity" evidence="6">
    <location>
        <begin position="684"/>
        <end position="694"/>
    </location>
</feature>
<proteinExistence type="predicted"/>
<dbReference type="GO" id="GO:0000435">
    <property type="term" value="P:positive regulation of transcription from RNA polymerase II promoter by galactose"/>
    <property type="evidence" value="ECO:0007669"/>
    <property type="project" value="TreeGrafter"/>
</dbReference>
<dbReference type="OrthoDB" id="424974at2759"/>
<dbReference type="InterPro" id="IPR051127">
    <property type="entry name" value="Fungal_SecMet_Regulators"/>
</dbReference>
<evidence type="ECO:0000313" key="8">
    <source>
        <dbReference type="EMBL" id="KAF2658600.1"/>
    </source>
</evidence>
<dbReference type="CDD" id="cd00067">
    <property type="entry name" value="GAL4"/>
    <property type="match status" value="1"/>
</dbReference>
<dbReference type="EMBL" id="MU004313">
    <property type="protein sequence ID" value="KAF2658600.1"/>
    <property type="molecule type" value="Genomic_DNA"/>
</dbReference>
<keyword evidence="5" id="KW-0539">Nucleus</keyword>
<dbReference type="SMART" id="SM00066">
    <property type="entry name" value="GAL4"/>
    <property type="match status" value="1"/>
</dbReference>
<keyword evidence="3" id="KW-0238">DNA-binding</keyword>
<keyword evidence="4" id="KW-0804">Transcription</keyword>
<dbReference type="GO" id="GO:0000981">
    <property type="term" value="F:DNA-binding transcription factor activity, RNA polymerase II-specific"/>
    <property type="evidence" value="ECO:0007669"/>
    <property type="project" value="InterPro"/>
</dbReference>
<dbReference type="SMART" id="SM00906">
    <property type="entry name" value="Fungal_trans"/>
    <property type="match status" value="1"/>
</dbReference>
<gene>
    <name evidence="8" type="ORF">K491DRAFT_776159</name>
</gene>
<accession>A0A6A6TFC7</accession>
<dbReference type="PROSITE" id="PS50048">
    <property type="entry name" value="ZN2_CY6_FUNGAL_2"/>
    <property type="match status" value="1"/>
</dbReference>